<comment type="similarity">
    <text evidence="1">Belongs to the plasmid mobilization pre family.</text>
</comment>
<name>A0A0R1GR70_9LACO</name>
<dbReference type="Pfam" id="PF01076">
    <property type="entry name" value="Mob_Pre"/>
    <property type="match status" value="1"/>
</dbReference>
<organism evidence="3 4">
    <name type="scientific">Amylolactobacillus amylotrophicus DSM 20534</name>
    <dbReference type="NCBI Taxonomy" id="1423722"/>
    <lineage>
        <taxon>Bacteria</taxon>
        <taxon>Bacillati</taxon>
        <taxon>Bacillota</taxon>
        <taxon>Bacilli</taxon>
        <taxon>Lactobacillales</taxon>
        <taxon>Lactobacillaceae</taxon>
        <taxon>Amylolactobacillus</taxon>
    </lineage>
</organism>
<evidence type="ECO:0000256" key="1">
    <source>
        <dbReference type="ARBA" id="ARBA00010657"/>
    </source>
</evidence>
<evidence type="ECO:0000313" key="4">
    <source>
        <dbReference type="Proteomes" id="UP000050909"/>
    </source>
</evidence>
<dbReference type="GO" id="GO:0006310">
    <property type="term" value="P:DNA recombination"/>
    <property type="evidence" value="ECO:0007669"/>
    <property type="project" value="InterPro"/>
</dbReference>
<dbReference type="PATRIC" id="fig|1423722.3.peg.671"/>
<dbReference type="Proteomes" id="UP000050909">
    <property type="component" value="Unassembled WGS sequence"/>
</dbReference>
<protein>
    <submittedName>
        <fullName evidence="3">Mobilization protein</fullName>
    </submittedName>
</protein>
<accession>A0A0R1GR70</accession>
<proteinExistence type="inferred from homology"/>
<dbReference type="CDD" id="cd17242">
    <property type="entry name" value="MobM_relaxase"/>
    <property type="match status" value="1"/>
</dbReference>
<evidence type="ECO:0000256" key="2">
    <source>
        <dbReference type="SAM" id="Coils"/>
    </source>
</evidence>
<evidence type="ECO:0000313" key="3">
    <source>
        <dbReference type="EMBL" id="KRK36511.1"/>
    </source>
</evidence>
<gene>
    <name evidence="3" type="ORF">FC62_GL000657</name>
</gene>
<dbReference type="AlphaFoldDB" id="A0A0R1GR70"/>
<comment type="caution">
    <text evidence="3">The sequence shown here is derived from an EMBL/GenBank/DDBJ whole genome shotgun (WGS) entry which is preliminary data.</text>
</comment>
<dbReference type="Gene3D" id="3.30.930.30">
    <property type="match status" value="1"/>
</dbReference>
<keyword evidence="4" id="KW-1185">Reference proteome</keyword>
<dbReference type="InterPro" id="IPR001668">
    <property type="entry name" value="Mob_Pre"/>
</dbReference>
<dbReference type="RefSeq" id="WP_074412848.1">
    <property type="nucleotide sequence ID" value="NZ_AZCV01000014.1"/>
</dbReference>
<feature type="coiled-coil region" evidence="2">
    <location>
        <begin position="305"/>
        <end position="349"/>
    </location>
</feature>
<keyword evidence="2" id="KW-0175">Coiled coil</keyword>
<dbReference type="NCBIfam" id="NF041497">
    <property type="entry name" value="MobV"/>
    <property type="match status" value="1"/>
</dbReference>
<reference evidence="3 4" key="1">
    <citation type="journal article" date="2015" name="Genome Announc.">
        <title>Expanding the biotechnology potential of lactobacilli through comparative genomics of 213 strains and associated genera.</title>
        <authorList>
            <person name="Sun Z."/>
            <person name="Harris H.M."/>
            <person name="McCann A."/>
            <person name="Guo C."/>
            <person name="Argimon S."/>
            <person name="Zhang W."/>
            <person name="Yang X."/>
            <person name="Jeffery I.B."/>
            <person name="Cooney J.C."/>
            <person name="Kagawa T.F."/>
            <person name="Liu W."/>
            <person name="Song Y."/>
            <person name="Salvetti E."/>
            <person name="Wrobel A."/>
            <person name="Rasinkangas P."/>
            <person name="Parkhill J."/>
            <person name="Rea M.C."/>
            <person name="O'Sullivan O."/>
            <person name="Ritari J."/>
            <person name="Douillard F.P."/>
            <person name="Paul Ross R."/>
            <person name="Yang R."/>
            <person name="Briner A.E."/>
            <person name="Felis G.E."/>
            <person name="de Vos W.M."/>
            <person name="Barrangou R."/>
            <person name="Klaenhammer T.R."/>
            <person name="Caufield P.W."/>
            <person name="Cui Y."/>
            <person name="Zhang H."/>
            <person name="O'Toole P.W."/>
        </authorList>
    </citation>
    <scope>NUCLEOTIDE SEQUENCE [LARGE SCALE GENOMIC DNA]</scope>
    <source>
        <strain evidence="3 4">DSM 20534</strain>
    </source>
</reference>
<dbReference type="EMBL" id="AZCV01000014">
    <property type="protein sequence ID" value="KRK36511.1"/>
    <property type="molecule type" value="Genomic_DNA"/>
</dbReference>
<dbReference type="GO" id="GO:0003677">
    <property type="term" value="F:DNA binding"/>
    <property type="evidence" value="ECO:0007669"/>
    <property type="project" value="InterPro"/>
</dbReference>
<sequence>MSFVVARMQKVKSGNLVGVGNHNQRNTDNHSNKDIDVERSHLNYDLVNRTENYKRDIEQFINDNKSSSRAVRKDAVLINEWIITSDNQFFKDKDSKEIKDYFEVAKSYFSEKFGDENIRYAQVHLDETTPHMHLGIVPFNDEHKLSAKTVFNRQALQAVQDELPKYLNERGFELERGEKGSERKNLTVPEYKKAKDELKELTTTLEQRKSEVLALSNDKTPTIKKESLDLKDETKTVKVPSGETIGIGKLRHEFTKNEERKTGNVIIPEDKLNALIQGYEDLYKSNEKLKKYAETDLPKRIDYVKEKYKEVVRDFNDLADRYNNNLEKIDSLEKENKSLKNEIKGIYKGFKEYFKDSKQVTTEQVKTLVSGVLDKVKEFVKGGEFEKIHRNETQTRDRDELSR</sequence>